<dbReference type="PANTHER" id="PTHR43666">
    <property type="entry name" value="TLDD PROTEIN"/>
    <property type="match status" value="1"/>
</dbReference>
<protein>
    <submittedName>
        <fullName evidence="3">TldD/PmbA family protein</fullName>
    </submittedName>
</protein>
<organism evidence="3 4">
    <name type="scientific">Actinomadura geliboluensis</name>
    <dbReference type="NCBI Taxonomy" id="882440"/>
    <lineage>
        <taxon>Bacteria</taxon>
        <taxon>Bacillati</taxon>
        <taxon>Actinomycetota</taxon>
        <taxon>Actinomycetes</taxon>
        <taxon>Streptosporangiales</taxon>
        <taxon>Thermomonosporaceae</taxon>
        <taxon>Actinomadura</taxon>
    </lineage>
</organism>
<dbReference type="RefSeq" id="WP_138638439.1">
    <property type="nucleotide sequence ID" value="NZ_VCKZ01000170.1"/>
</dbReference>
<evidence type="ECO:0000259" key="2">
    <source>
        <dbReference type="Pfam" id="PF19289"/>
    </source>
</evidence>
<dbReference type="SUPFAM" id="SSF111283">
    <property type="entry name" value="Putative modulator of DNA gyrase, PmbA/TldD"/>
    <property type="match status" value="1"/>
</dbReference>
<dbReference type="Pfam" id="PF19289">
    <property type="entry name" value="PmbA_TldD_3rd"/>
    <property type="match status" value="1"/>
</dbReference>
<evidence type="ECO:0000313" key="4">
    <source>
        <dbReference type="Proteomes" id="UP000305238"/>
    </source>
</evidence>
<dbReference type="Gene3D" id="3.30.2290.10">
    <property type="entry name" value="PmbA/TldD superfamily"/>
    <property type="match status" value="1"/>
</dbReference>
<feature type="region of interest" description="Disordered" evidence="1">
    <location>
        <begin position="93"/>
        <end position="114"/>
    </location>
</feature>
<sequence length="470" mass="48905">MSRTRQDAPPSPAALAERAAAASGADECVVTVEVRGGAHLRWANNAVTASGHVHDHRVTVVSAVARRDGIAVGSVTGQADPGGEVDGLVEAADAAARSAPADPDATGPVGDRASPDWADPPAEAPAALLAPVAASLRSAVDRANAEGRLLYGYAERGFRTSYVASSTGLRLRHVQREGLLDLTVRGSNGAGQVWAGNGWTGSQADDDVAALHERLRDRLHPELPRAELPEGRYEVLLSPSCVADLMLHLYRAAGAGDAADGASPFADPGVGTRLTPMPLSLESGPGLPGLECAPFLLPGAADEFAAGLAAPEDAGLPLSPTEWISGGTLAALVQTRRTAARTGLPLTPWIGNLRLSGPPGGRTLPEMVAATDRAVLIDCVWYVRTVDAATLLLTGLTRDGVHLVEHGEITAALPDLRFTESPVHLLRRVTEVGRTGPALPREWGDGFTRTAMPPLRVEGFPLFPSERATT</sequence>
<dbReference type="GO" id="GO:0008237">
    <property type="term" value="F:metallopeptidase activity"/>
    <property type="evidence" value="ECO:0007669"/>
    <property type="project" value="InterPro"/>
</dbReference>
<dbReference type="AlphaFoldDB" id="A0A5S4GS23"/>
<dbReference type="InterPro" id="IPR036059">
    <property type="entry name" value="TldD/PmbA_sf"/>
</dbReference>
<gene>
    <name evidence="3" type="ORF">ETD96_22415</name>
</gene>
<feature type="domain" description="Metalloprotease TldD/E C-terminal" evidence="2">
    <location>
        <begin position="231"/>
        <end position="460"/>
    </location>
</feature>
<comment type="caution">
    <text evidence="3">The sequence shown here is derived from an EMBL/GenBank/DDBJ whole genome shotgun (WGS) entry which is preliminary data.</text>
</comment>
<dbReference type="InterPro" id="IPR045569">
    <property type="entry name" value="Metalloprtase-TldD/E_C"/>
</dbReference>
<dbReference type="OrthoDB" id="9763230at2"/>
<dbReference type="InterPro" id="IPR035068">
    <property type="entry name" value="TldD/PmbA_N"/>
</dbReference>
<dbReference type="EMBL" id="VCKZ01000170">
    <property type="protein sequence ID" value="TMR35713.1"/>
    <property type="molecule type" value="Genomic_DNA"/>
</dbReference>
<accession>A0A5S4GS23</accession>
<proteinExistence type="predicted"/>
<dbReference type="PANTHER" id="PTHR43666:SF1">
    <property type="entry name" value="CONSERVED PROTEIN"/>
    <property type="match status" value="1"/>
</dbReference>
<name>A0A5S4GS23_9ACTN</name>
<evidence type="ECO:0000313" key="3">
    <source>
        <dbReference type="EMBL" id="TMR35713.1"/>
    </source>
</evidence>
<dbReference type="Proteomes" id="UP000305238">
    <property type="component" value="Unassembled WGS sequence"/>
</dbReference>
<feature type="compositionally biased region" description="Low complexity" evidence="1">
    <location>
        <begin position="93"/>
        <end position="105"/>
    </location>
</feature>
<evidence type="ECO:0000256" key="1">
    <source>
        <dbReference type="SAM" id="MobiDB-lite"/>
    </source>
</evidence>
<keyword evidence="4" id="KW-1185">Reference proteome</keyword>
<reference evidence="3 4" key="1">
    <citation type="submission" date="2019-05" db="EMBL/GenBank/DDBJ databases">
        <title>Draft genome sequence of Actinomadura geliboluensis A8036.</title>
        <authorList>
            <person name="Saricaoglu S."/>
            <person name="Isik K."/>
        </authorList>
    </citation>
    <scope>NUCLEOTIDE SEQUENCE [LARGE SCALE GENOMIC DNA]</scope>
    <source>
        <strain evidence="3 4">A8036</strain>
    </source>
</reference>
<dbReference type="GO" id="GO:0006508">
    <property type="term" value="P:proteolysis"/>
    <property type="evidence" value="ECO:0007669"/>
    <property type="project" value="InterPro"/>
</dbReference>